<keyword evidence="2" id="KW-0378">Hydrolase</keyword>
<name>A0AAU9XQR6_9CNID</name>
<protein>
    <recommendedName>
        <fullName evidence="5">CMP/dCMP-type deaminase domain-containing protein</fullName>
    </recommendedName>
</protein>
<reference evidence="3 4" key="1">
    <citation type="submission" date="2022-05" db="EMBL/GenBank/DDBJ databases">
        <authorList>
            <consortium name="Genoscope - CEA"/>
            <person name="William W."/>
        </authorList>
    </citation>
    <scope>NUCLEOTIDE SEQUENCE [LARGE SCALE GENOMIC DNA]</scope>
</reference>
<dbReference type="AlphaFoldDB" id="A0AAU9XQR6"/>
<keyword evidence="4" id="KW-1185">Reference proteome</keyword>
<evidence type="ECO:0000256" key="2">
    <source>
        <dbReference type="ARBA" id="ARBA00022801"/>
    </source>
</evidence>
<dbReference type="InterPro" id="IPR016192">
    <property type="entry name" value="APOBEC/CMP_deaminase_Zn-bd"/>
</dbReference>
<comment type="caution">
    <text evidence="3">The sequence shown here is derived from an EMBL/GenBank/DDBJ whole genome shotgun (WGS) entry which is preliminary data.</text>
</comment>
<dbReference type="PROSITE" id="PS00903">
    <property type="entry name" value="CYT_DCMP_DEAMINASES_1"/>
    <property type="match status" value="1"/>
</dbReference>
<dbReference type="GO" id="GO:0005737">
    <property type="term" value="C:cytoplasm"/>
    <property type="evidence" value="ECO:0007669"/>
    <property type="project" value="TreeGrafter"/>
</dbReference>
<dbReference type="GO" id="GO:0005634">
    <property type="term" value="C:nucleus"/>
    <property type="evidence" value="ECO:0007669"/>
    <property type="project" value="TreeGrafter"/>
</dbReference>
<dbReference type="Proteomes" id="UP001159428">
    <property type="component" value="Unassembled WGS sequence"/>
</dbReference>
<dbReference type="GO" id="GO:0016554">
    <property type="term" value="P:cytidine to uridine editing"/>
    <property type="evidence" value="ECO:0007669"/>
    <property type="project" value="TreeGrafter"/>
</dbReference>
<proteinExistence type="predicted"/>
<accession>A0AAU9XQR6</accession>
<dbReference type="EMBL" id="CALNXJ010000057">
    <property type="protein sequence ID" value="CAH3155195.1"/>
    <property type="molecule type" value="Genomic_DNA"/>
</dbReference>
<sequence length="272" mass="31381">MWTLDLCEFVLPGLKGLFYSPQVEMACSVVHAVLKKVAVVVRRTSKGTRDKEKEQKIKVCTSELKDIKDMTSDVIHAVKAGKKNNTEDPVSMKLVLKELQLALGTFLSNEEFLTTLLSTGLPDTDLPKRTYLITVVKTDNGEEIYNERFRNIPNGEHAEERMLNDEDFLHAVDDHHNVKIILTSNYSPCSKCARKLISFYKKRERKIRKFIIQFPFLFKIQEEENRSGLRRLNEVGVTLRAMNADSWLKVGIDFMDVEDKERITERDKKNSL</sequence>
<organism evidence="3 4">
    <name type="scientific">Pocillopora meandrina</name>
    <dbReference type="NCBI Taxonomy" id="46732"/>
    <lineage>
        <taxon>Eukaryota</taxon>
        <taxon>Metazoa</taxon>
        <taxon>Cnidaria</taxon>
        <taxon>Anthozoa</taxon>
        <taxon>Hexacorallia</taxon>
        <taxon>Scleractinia</taxon>
        <taxon>Astrocoeniina</taxon>
        <taxon>Pocilloporidae</taxon>
        <taxon>Pocillopora</taxon>
    </lineage>
</organism>
<evidence type="ECO:0008006" key="5">
    <source>
        <dbReference type="Google" id="ProtNLM"/>
    </source>
</evidence>
<dbReference type="GO" id="GO:0003723">
    <property type="term" value="F:RNA binding"/>
    <property type="evidence" value="ECO:0007669"/>
    <property type="project" value="TreeGrafter"/>
</dbReference>
<dbReference type="PANTHER" id="PTHR13857">
    <property type="entry name" value="MRNA EDITING ENZYME"/>
    <property type="match status" value="1"/>
</dbReference>
<dbReference type="GO" id="GO:0008270">
    <property type="term" value="F:zinc ion binding"/>
    <property type="evidence" value="ECO:0007669"/>
    <property type="project" value="InterPro"/>
</dbReference>
<dbReference type="Pfam" id="PF18750">
    <property type="entry name" value="SNAD4"/>
    <property type="match status" value="1"/>
</dbReference>
<evidence type="ECO:0000313" key="3">
    <source>
        <dbReference type="EMBL" id="CAH3155195.1"/>
    </source>
</evidence>
<evidence type="ECO:0000313" key="4">
    <source>
        <dbReference type="Proteomes" id="UP001159428"/>
    </source>
</evidence>
<dbReference type="Gene3D" id="3.40.140.10">
    <property type="entry name" value="Cytidine Deaminase, domain 2"/>
    <property type="match status" value="1"/>
</dbReference>
<evidence type="ECO:0000256" key="1">
    <source>
        <dbReference type="ARBA" id="ARBA00022723"/>
    </source>
</evidence>
<keyword evidence="1" id="KW-0479">Metal-binding</keyword>
<dbReference type="GO" id="GO:0004126">
    <property type="term" value="F:cytidine deaminase activity"/>
    <property type="evidence" value="ECO:0007669"/>
    <property type="project" value="TreeGrafter"/>
</dbReference>
<gene>
    <name evidence="3" type="ORF">PMEA_00027856</name>
</gene>
<dbReference type="InterPro" id="IPR050610">
    <property type="entry name" value="APOBEC_Cyt_Deaminase"/>
</dbReference>